<reference evidence="1" key="1">
    <citation type="submission" date="2020-01" db="EMBL/GenBank/DDBJ databases">
        <authorList>
            <consortium name="DOE Joint Genome Institute"/>
            <person name="Haridas S."/>
            <person name="Albert R."/>
            <person name="Binder M."/>
            <person name="Bloem J."/>
            <person name="Labutti K."/>
            <person name="Salamov A."/>
            <person name="Andreopoulos B."/>
            <person name="Baker S.E."/>
            <person name="Barry K."/>
            <person name="Bills G."/>
            <person name="Bluhm B.H."/>
            <person name="Cannon C."/>
            <person name="Castanera R."/>
            <person name="Culley D.E."/>
            <person name="Daum C."/>
            <person name="Ezra D."/>
            <person name="Gonzalez J.B."/>
            <person name="Henrissat B."/>
            <person name="Kuo A."/>
            <person name="Liang C."/>
            <person name="Lipzen A."/>
            <person name="Lutzoni F."/>
            <person name="Magnuson J."/>
            <person name="Mondo S."/>
            <person name="Nolan M."/>
            <person name="Ohm R."/>
            <person name="Pangilinan J."/>
            <person name="Park H.-J."/>
            <person name="Ramirez L."/>
            <person name="Alfaro M."/>
            <person name="Sun H."/>
            <person name="Tritt A."/>
            <person name="Yoshinaga Y."/>
            <person name="Zwiers L.-H."/>
            <person name="Turgeon B.G."/>
            <person name="Goodwin S.B."/>
            <person name="Spatafora J.W."/>
            <person name="Crous P.W."/>
            <person name="Grigoriev I.V."/>
        </authorList>
    </citation>
    <scope>NUCLEOTIDE SEQUENCE</scope>
    <source>
        <strain evidence="1">IPT5</strain>
    </source>
</reference>
<keyword evidence="2" id="KW-1185">Reference proteome</keyword>
<protein>
    <submittedName>
        <fullName evidence="1">Uncharacterized protein</fullName>
    </submittedName>
</protein>
<dbReference type="AlphaFoldDB" id="A0A6A7BN84"/>
<organism evidence="1 2">
    <name type="scientific">Plenodomus tracheiphilus IPT5</name>
    <dbReference type="NCBI Taxonomy" id="1408161"/>
    <lineage>
        <taxon>Eukaryota</taxon>
        <taxon>Fungi</taxon>
        <taxon>Dikarya</taxon>
        <taxon>Ascomycota</taxon>
        <taxon>Pezizomycotina</taxon>
        <taxon>Dothideomycetes</taxon>
        <taxon>Pleosporomycetidae</taxon>
        <taxon>Pleosporales</taxon>
        <taxon>Pleosporineae</taxon>
        <taxon>Leptosphaeriaceae</taxon>
        <taxon>Plenodomus</taxon>
    </lineage>
</organism>
<proteinExistence type="predicted"/>
<gene>
    <name evidence="1" type="ORF">T440DRAFT_504210</name>
</gene>
<dbReference type="Proteomes" id="UP000799423">
    <property type="component" value="Unassembled WGS sequence"/>
</dbReference>
<evidence type="ECO:0000313" key="2">
    <source>
        <dbReference type="Proteomes" id="UP000799423"/>
    </source>
</evidence>
<sequence>MDPLELFVDFVEDLNRTNVIGHTGIHSPIPNHNDLNHVPSSSTHAVEQAPSTTQPANPINGHMQPSLSLHPSTMTTSSTTHTPLYMNPSSSIARAWANPLNHTTSDMTFEDGFATSYPPYQNNANQRATTTYQSISSYDNMHQNYLYSHTPPWTAYQTSFAYPPPDERYFHHTQHLLSHSGQAVQLAGGPCVTPGFSYDSQCRDSSCQCQFFHQPRSYANGDAAAMVATDEGNAHDAVYEYKLTGRR</sequence>
<accession>A0A6A7BN84</accession>
<evidence type="ECO:0000313" key="1">
    <source>
        <dbReference type="EMBL" id="KAF2855588.1"/>
    </source>
</evidence>
<dbReference type="EMBL" id="MU006290">
    <property type="protein sequence ID" value="KAF2855588.1"/>
    <property type="molecule type" value="Genomic_DNA"/>
</dbReference>
<name>A0A6A7BN84_9PLEO</name>